<evidence type="ECO:0000313" key="2">
    <source>
        <dbReference type="EMBL" id="SIS74806.1"/>
    </source>
</evidence>
<keyword evidence="1" id="KW-0449">Lipoprotein</keyword>
<keyword evidence="4" id="KW-1185">Reference proteome</keyword>
<dbReference type="Proteomes" id="UP000185781">
    <property type="component" value="Unassembled WGS sequence"/>
</dbReference>
<dbReference type="STRING" id="373672.SAMN05421785_102335"/>
<accession>A0A1N7LLW1</accession>
<dbReference type="Proteomes" id="UP001380186">
    <property type="component" value="Chromosome"/>
</dbReference>
<evidence type="ECO:0000313" key="4">
    <source>
        <dbReference type="Proteomes" id="UP001380186"/>
    </source>
</evidence>
<dbReference type="OrthoDB" id="725917at2"/>
<dbReference type="EMBL" id="FTOV01000002">
    <property type="protein sequence ID" value="SIS74806.1"/>
    <property type="molecule type" value="Genomic_DNA"/>
</dbReference>
<proteinExistence type="predicted"/>
<name>A0A1N7LLW1_9FLAO</name>
<reference evidence="1 4" key="2">
    <citation type="journal article" date="2020" name="Microbes Environ.">
        <title>Synthetic bacterial community of duckweed: a simple and stable system to study plant-microbe interactions.</title>
        <authorList>
            <person name="Ishizawa H."/>
            <person name="Tada M."/>
            <person name="Kuroda M."/>
            <person name="Inoue D."/>
            <person name="Futamata H."/>
            <person name="Ike M."/>
        </authorList>
    </citation>
    <scope>NUCLEOTIDE SEQUENCE [LARGE SCALE GENOMIC DNA]</scope>
    <source>
        <strain evidence="1 4">DW100</strain>
    </source>
</reference>
<dbReference type="Gene3D" id="1.25.40.390">
    <property type="match status" value="1"/>
</dbReference>
<reference evidence="2 3" key="1">
    <citation type="submission" date="2017-01" db="EMBL/GenBank/DDBJ databases">
        <authorList>
            <person name="Mah S.A."/>
            <person name="Swanson W.J."/>
            <person name="Moy G.W."/>
            <person name="Vacquier V.D."/>
        </authorList>
    </citation>
    <scope>NUCLEOTIDE SEQUENCE [LARGE SCALE GENOMIC DNA]</scope>
    <source>
        <strain evidence="2 3">DSM 18014</strain>
    </source>
</reference>
<evidence type="ECO:0000313" key="1">
    <source>
        <dbReference type="EMBL" id="BEV04449.1"/>
    </source>
</evidence>
<protein>
    <submittedName>
        <fullName evidence="2">Starch-binding associating with outer membrane</fullName>
    </submittedName>
    <submittedName>
        <fullName evidence="1">SusD/RagB family nutrient-binding outer membrane lipoprotein</fullName>
    </submittedName>
</protein>
<dbReference type="AlphaFoldDB" id="A0A1N7LLW1"/>
<dbReference type="SUPFAM" id="SSF48452">
    <property type="entry name" value="TPR-like"/>
    <property type="match status" value="1"/>
</dbReference>
<reference evidence="1" key="3">
    <citation type="submission" date="2023-12" db="EMBL/GenBank/DDBJ databases">
        <title>Complete genome sequences of six duckweed-associated bacterial strains for studying community assembly in synthetic plant microbiome.</title>
        <authorList>
            <person name="Ishizawa H."/>
            <person name="Tada M."/>
            <person name="Tashiro Y."/>
            <person name="Kuroda M."/>
            <person name="Inoue D."/>
            <person name="Dohra H."/>
            <person name="Futamata H."/>
            <person name="Ike M."/>
        </authorList>
    </citation>
    <scope>NUCLEOTIDE SEQUENCE</scope>
    <source>
        <strain evidence="1">DW100</strain>
    </source>
</reference>
<sequence length="517" mass="57126">MKKYIFIALAALSVASCKLDDNISPNDPSVEAVTPNLYLSAAQTSNYNVQVGDIFELSNVWMNNWAGNIYYFASPYSAEYQLQVTSAFTRGNNFWNNSYLAMSRYANIYNNPQAAQYSNHAAIAKILMANEMQYIVDFFGDAPFSDAFKRDANLTPKYDKGEDIYKNLVLMINDAITSINTGNPQFAVGTEDEIFAGNMTKWVKLANTIKLRLLLRQSKVTDATIKAFVTAQLQSLQGAQFLSETDGDATINPGYGSGTAAQQNPLIRNYAYLNFDQQTENIQGYRLIDISSHFAGLLNGANAKTTGTTDTRRGSMYRAVGGTIRGITQGDGQIPGTTEASFSRLGWRFREINAQGTAFVDNSGINGTVMSVAESELLQAEAAELYPAIFTNAVGHYNQAIASSFRFFGLTAAQATAYTTSLSTKPYGWNGSDGHIAAIQYQRMVALHFIKPQETYINYLKTGYPVTPLALTATQPNKPWRLVYPSREYNTNSANVPVVNQADVFVKNQFTPFWNRN</sequence>
<dbReference type="EMBL" id="AP029022">
    <property type="protein sequence ID" value="BEV04449.1"/>
    <property type="molecule type" value="Genomic_DNA"/>
</dbReference>
<evidence type="ECO:0000313" key="3">
    <source>
        <dbReference type="Proteomes" id="UP000185781"/>
    </source>
</evidence>
<dbReference type="RefSeq" id="WP_076390799.1">
    <property type="nucleotide sequence ID" value="NZ_AP029022.1"/>
</dbReference>
<dbReference type="PROSITE" id="PS51257">
    <property type="entry name" value="PROKAR_LIPOPROTEIN"/>
    <property type="match status" value="1"/>
</dbReference>
<organism evidence="2 3">
    <name type="scientific">Chryseobacterium gambrini</name>
    <dbReference type="NCBI Taxonomy" id="373672"/>
    <lineage>
        <taxon>Bacteria</taxon>
        <taxon>Pseudomonadati</taxon>
        <taxon>Bacteroidota</taxon>
        <taxon>Flavobacteriia</taxon>
        <taxon>Flavobacteriales</taxon>
        <taxon>Weeksellaceae</taxon>
        <taxon>Chryseobacterium group</taxon>
        <taxon>Chryseobacterium</taxon>
    </lineage>
</organism>
<dbReference type="InterPro" id="IPR041662">
    <property type="entry name" value="SusD-like_2"/>
</dbReference>
<gene>
    <name evidence="1" type="ORF">CRDW_18230</name>
    <name evidence="2" type="ORF">SAMN05421785_102335</name>
</gene>
<dbReference type="InterPro" id="IPR011990">
    <property type="entry name" value="TPR-like_helical_dom_sf"/>
</dbReference>
<dbReference type="Pfam" id="PF12771">
    <property type="entry name" value="SusD-like_2"/>
    <property type="match status" value="1"/>
</dbReference>